<dbReference type="Proteomes" id="UP001177212">
    <property type="component" value="Unassembled WGS sequence"/>
</dbReference>
<keyword evidence="1" id="KW-0915">Sodium</keyword>
<dbReference type="NCBIfam" id="TIGR00210">
    <property type="entry name" value="gltS"/>
    <property type="match status" value="1"/>
</dbReference>
<keyword evidence="1" id="KW-0029">Amino-acid transport</keyword>
<feature type="transmembrane region" description="Helical" evidence="1">
    <location>
        <begin position="308"/>
        <end position="331"/>
    </location>
</feature>
<keyword evidence="1" id="KW-0812">Transmembrane</keyword>
<feature type="transmembrane region" description="Helical" evidence="1">
    <location>
        <begin position="161"/>
        <end position="185"/>
    </location>
</feature>
<accession>A0ABT9FF59</accession>
<feature type="transmembrane region" description="Helical" evidence="1">
    <location>
        <begin position="277"/>
        <end position="302"/>
    </location>
</feature>
<keyword evidence="1" id="KW-1133">Transmembrane helix</keyword>
<keyword evidence="1" id="KW-0997">Cell inner membrane</keyword>
<organism evidence="3 4">
    <name type="scientific">Pseudoalteromonas marina</name>
    <dbReference type="NCBI Taxonomy" id="267375"/>
    <lineage>
        <taxon>Bacteria</taxon>
        <taxon>Pseudomonadati</taxon>
        <taxon>Pseudomonadota</taxon>
        <taxon>Gammaproteobacteria</taxon>
        <taxon>Alteromonadales</taxon>
        <taxon>Pseudoalteromonadaceae</taxon>
        <taxon>Pseudoalteromonas</taxon>
    </lineage>
</organism>
<comment type="subcellular location">
    <subcellularLocation>
        <location evidence="1">Cell inner membrane</location>
        <topology evidence="1">Multi-pass membrane protein</topology>
    </subcellularLocation>
</comment>
<dbReference type="PANTHER" id="PTHR36178">
    <property type="entry name" value="SLR0625 PROTEIN"/>
    <property type="match status" value="1"/>
</dbReference>
<feature type="transmembrane region" description="Helical" evidence="1">
    <location>
        <begin position="245"/>
        <end position="265"/>
    </location>
</feature>
<keyword evidence="1" id="KW-0769">Symport</keyword>
<evidence type="ECO:0000256" key="1">
    <source>
        <dbReference type="HAMAP-Rule" id="MF_02062"/>
    </source>
</evidence>
<comment type="caution">
    <text evidence="3">The sequence shown here is derived from an EMBL/GenBank/DDBJ whole genome shotgun (WGS) entry which is preliminary data.</text>
</comment>
<protein>
    <recommendedName>
        <fullName evidence="1 2">Sodium/glutamate symporter</fullName>
    </recommendedName>
</protein>
<comment type="similarity">
    <text evidence="1">Belongs to the glutamate:Na(+) symporter (ESS) (TC 2.A.27) family.</text>
</comment>
<keyword evidence="1" id="KW-0406">Ion transport</keyword>
<evidence type="ECO:0000313" key="3">
    <source>
        <dbReference type="EMBL" id="MDP2565250.1"/>
    </source>
</evidence>
<keyword evidence="1" id="KW-0813">Transport</keyword>
<dbReference type="EMBL" id="JAUYVT010000010">
    <property type="protein sequence ID" value="MDP2565250.1"/>
    <property type="molecule type" value="Genomic_DNA"/>
</dbReference>
<keyword evidence="1" id="KW-0739">Sodium transport</keyword>
<comment type="function">
    <text evidence="1">Catalyzes the sodium-dependent transport of glutamate.</text>
</comment>
<gene>
    <name evidence="1 3" type="primary">gltS</name>
    <name evidence="3" type="ORF">Q8W34_11460</name>
</gene>
<reference evidence="3" key="1">
    <citation type="submission" date="2023-07" db="EMBL/GenBank/DDBJ databases">
        <title>Genome content predicts the carbon catabolic preferences of heterotrophic bacteria.</title>
        <authorList>
            <person name="Gralka M."/>
        </authorList>
    </citation>
    <scope>NUCLEOTIDE SEQUENCE</scope>
    <source>
        <strain evidence="3">4G09</strain>
    </source>
</reference>
<feature type="transmembrane region" description="Helical" evidence="1">
    <location>
        <begin position="6"/>
        <end position="25"/>
    </location>
</feature>
<dbReference type="HAMAP" id="MF_02062">
    <property type="entry name" value="GltS"/>
    <property type="match status" value="1"/>
</dbReference>
<feature type="transmembrane region" description="Helical" evidence="1">
    <location>
        <begin position="37"/>
        <end position="57"/>
    </location>
</feature>
<dbReference type="InterPro" id="IPR004445">
    <property type="entry name" value="GltS"/>
</dbReference>
<evidence type="ECO:0000256" key="2">
    <source>
        <dbReference type="NCBIfam" id="TIGR00210"/>
    </source>
</evidence>
<feature type="transmembrane region" description="Helical" evidence="1">
    <location>
        <begin position="97"/>
        <end position="119"/>
    </location>
</feature>
<keyword evidence="1" id="KW-0472">Membrane</keyword>
<proteinExistence type="inferred from homology"/>
<keyword evidence="1" id="KW-1003">Cell membrane</keyword>
<keyword evidence="4" id="KW-1185">Reference proteome</keyword>
<evidence type="ECO:0000313" key="4">
    <source>
        <dbReference type="Proteomes" id="UP001177212"/>
    </source>
</evidence>
<feature type="transmembrane region" description="Helical" evidence="1">
    <location>
        <begin position="371"/>
        <end position="396"/>
    </location>
</feature>
<dbReference type="PANTHER" id="PTHR36178:SF1">
    <property type="entry name" value="SODIUM_GLUTAMATE SYMPORTER"/>
    <property type="match status" value="1"/>
</dbReference>
<sequence length="399" mass="42881">MNVINVDSFLTYTIAIIVFFVGIYLTKKITFLRNFNIPEPVTGGLIAAILITLTYFIFEREITFDLSTRDKLLVYFFTCIGLNARVADLVRGGKPLIILLILTLAFIIIQNIVGVAGAFSLNLPGEIGLLAGSPSLIGGHGTAIAWSPVIAQRGVESALEIGIASATLGLVIASLIGGPIAKYLIKKYKLSSESAPLSVGIKYAKSDSETFSHLNFMSVILIIHLCVIVGYIINEHLISLGIKLPLFVSCLLVGMLLSNTVPYLLPKLKWPARTKSLAIVSDFSLSLFLTMSLMSMQLWVIAGLAGDLLIILAFQTLTAIIFILFLVFPLMGKNYESAVLSAGFGGFVLGATPTAIANMTAVTKSHGPAPVAFIILPLVAAFFVDISNSFIIKFALTLF</sequence>
<dbReference type="Pfam" id="PF03616">
    <property type="entry name" value="Glt_symporter"/>
    <property type="match status" value="1"/>
</dbReference>
<feature type="transmembrane region" description="Helical" evidence="1">
    <location>
        <begin position="214"/>
        <end position="233"/>
    </location>
</feature>
<feature type="transmembrane region" description="Helical" evidence="1">
    <location>
        <begin position="338"/>
        <end position="359"/>
    </location>
</feature>
<dbReference type="RefSeq" id="WP_305472209.1">
    <property type="nucleotide sequence ID" value="NZ_JAUYVT010000010.1"/>
</dbReference>
<feature type="transmembrane region" description="Helical" evidence="1">
    <location>
        <begin position="72"/>
        <end position="90"/>
    </location>
</feature>
<name>A0ABT9FF59_9GAMM</name>